<dbReference type="OrthoDB" id="5330897at2"/>
<gene>
    <name evidence="2" type="ORF">BN2458_PEG2019</name>
    <name evidence="3" type="ORF">LS75_003850</name>
</gene>
<evidence type="ECO:0000313" key="5">
    <source>
        <dbReference type="Proteomes" id="UP000064525"/>
    </source>
</evidence>
<reference evidence="3 4" key="1">
    <citation type="journal article" date="2014" name="Genome Announc.">
        <title>Draft genome sequences of eight enterohepatic helicobacter species isolated from both laboratory and wild rodents.</title>
        <authorList>
            <person name="Sheh A."/>
            <person name="Shen Z."/>
            <person name="Fox J.G."/>
        </authorList>
    </citation>
    <scope>NUCLEOTIDE SEQUENCE [LARGE SCALE GENOMIC DNA]</scope>
    <source>
        <strain evidence="3 4">MIT 98-6810</strain>
    </source>
</reference>
<protein>
    <submittedName>
        <fullName evidence="2">Uncharacterized protein</fullName>
    </submittedName>
</protein>
<dbReference type="AlphaFoldDB" id="A0A099UFJ9"/>
<proteinExistence type="predicted"/>
<accession>A0A099UFJ9</accession>
<dbReference type="Proteomes" id="UP000029925">
    <property type="component" value="Unassembled WGS sequence"/>
</dbReference>
<evidence type="ECO:0000313" key="2">
    <source>
        <dbReference type="EMBL" id="CUU40902.1"/>
    </source>
</evidence>
<dbReference type="PATRIC" id="fig|76936.10.peg.1967"/>
<dbReference type="KEGG" id="hty:BN2458_PEG2019"/>
<dbReference type="EMBL" id="LN907858">
    <property type="protein sequence ID" value="CUU40902.1"/>
    <property type="molecule type" value="Genomic_DNA"/>
</dbReference>
<dbReference type="Proteomes" id="UP000064525">
    <property type="component" value="Chromosome I"/>
</dbReference>
<keyword evidence="1" id="KW-1133">Transmembrane helix</keyword>
<evidence type="ECO:0000313" key="4">
    <source>
        <dbReference type="Proteomes" id="UP000029925"/>
    </source>
</evidence>
<keyword evidence="1" id="KW-0812">Transmembrane</keyword>
<feature type="transmembrane region" description="Helical" evidence="1">
    <location>
        <begin position="84"/>
        <end position="106"/>
    </location>
</feature>
<organism evidence="2 5">
    <name type="scientific">Helicobacter typhlonius</name>
    <dbReference type="NCBI Taxonomy" id="76936"/>
    <lineage>
        <taxon>Bacteria</taxon>
        <taxon>Pseudomonadati</taxon>
        <taxon>Campylobacterota</taxon>
        <taxon>Epsilonproteobacteria</taxon>
        <taxon>Campylobacterales</taxon>
        <taxon>Helicobacteraceae</taxon>
        <taxon>Helicobacter</taxon>
    </lineage>
</organism>
<evidence type="ECO:0000313" key="3">
    <source>
        <dbReference type="EMBL" id="TLD78894.1"/>
    </source>
</evidence>
<dbReference type="RefSeq" id="WP_034343571.1">
    <property type="nucleotide sequence ID" value="NZ_CAOMJD010000012.1"/>
</dbReference>
<sequence>MGKSGKFNVSIGMFGNIQGRDSGVHKALDLFAQTGTKLYAPLDCEEFLKYYNTDRARGLIMFRYYFIQYFKPYQRQIKILYNTFFAYFLLELFVGVFGTLVLMAYFKNDTALEIQFMQNLPMSVKILFIHSCWFYVATCILIIFSLFFTPSFARAKNHNVGKILMEVKWQRWRFTGWIYIFFLAGFLIFIVYGLGLKLYAFGLVVSLICWNKSLEYISQNSLSITENGLLVGRIFSDVFIPYEHFYLLSEKDIQVALNANVIYFRYGEGSNDILSFELIVKNGSQVKESFMNFYNEKVKEYKQSHQEDSTNAN</sequence>
<dbReference type="EMBL" id="JRPF02000003">
    <property type="protein sequence ID" value="TLD78894.1"/>
    <property type="molecule type" value="Genomic_DNA"/>
</dbReference>
<keyword evidence="1" id="KW-0472">Membrane</keyword>
<evidence type="ECO:0000256" key="1">
    <source>
        <dbReference type="SAM" id="Phobius"/>
    </source>
</evidence>
<reference evidence="5" key="3">
    <citation type="submission" date="2015-11" db="EMBL/GenBank/DDBJ databases">
        <authorList>
            <person name="Anvar S.Y."/>
        </authorList>
    </citation>
    <scope>NUCLEOTIDE SEQUENCE [LARGE SCALE GENOMIC DNA]</scope>
</reference>
<name>A0A099UFJ9_9HELI</name>
<feature type="transmembrane region" description="Helical" evidence="1">
    <location>
        <begin position="174"/>
        <end position="192"/>
    </location>
</feature>
<reference evidence="2" key="2">
    <citation type="submission" date="2015-11" db="EMBL/GenBank/DDBJ databases">
        <authorList>
            <person name="Zhang Y."/>
            <person name="Guo Z."/>
        </authorList>
    </citation>
    <scope>NUCLEOTIDE SEQUENCE</scope>
    <source>
        <strain evidence="2">1</strain>
    </source>
</reference>
<feature type="transmembrane region" description="Helical" evidence="1">
    <location>
        <begin position="126"/>
        <end position="153"/>
    </location>
</feature>
<dbReference type="GeneID" id="78152127"/>
<keyword evidence="4" id="KW-1185">Reference proteome</keyword>